<feature type="compositionally biased region" description="Basic and acidic residues" evidence="1">
    <location>
        <begin position="162"/>
        <end position="171"/>
    </location>
</feature>
<comment type="caution">
    <text evidence="3">The sequence shown here is derived from an EMBL/GenBank/DDBJ whole genome shotgun (WGS) entry which is preliminary data.</text>
</comment>
<feature type="compositionally biased region" description="Polar residues" evidence="1">
    <location>
        <begin position="59"/>
        <end position="69"/>
    </location>
</feature>
<feature type="compositionally biased region" description="Pro residues" evidence="1">
    <location>
        <begin position="214"/>
        <end position="224"/>
    </location>
</feature>
<evidence type="ECO:0000256" key="1">
    <source>
        <dbReference type="SAM" id="MobiDB-lite"/>
    </source>
</evidence>
<dbReference type="Gene3D" id="3.30.1490.40">
    <property type="match status" value="1"/>
</dbReference>
<reference evidence="3 4" key="1">
    <citation type="submission" date="2019-02" db="EMBL/GenBank/DDBJ databases">
        <title>Genome sequencing of the rare red list fungi Antrodiella citrinella (Flaviporus citrinellus).</title>
        <authorList>
            <person name="Buettner E."/>
            <person name="Kellner H."/>
        </authorList>
    </citation>
    <scope>NUCLEOTIDE SEQUENCE [LARGE SCALE GENOMIC DNA]</scope>
    <source>
        <strain evidence="3 4">DSM 108506</strain>
    </source>
</reference>
<feature type="region of interest" description="Disordered" evidence="1">
    <location>
        <begin position="1"/>
        <end position="92"/>
    </location>
</feature>
<dbReference type="Proteomes" id="UP000308730">
    <property type="component" value="Unassembled WGS sequence"/>
</dbReference>
<feature type="region of interest" description="Disordered" evidence="1">
    <location>
        <begin position="637"/>
        <end position="656"/>
    </location>
</feature>
<dbReference type="SUPFAM" id="SSF55277">
    <property type="entry name" value="GYF domain"/>
    <property type="match status" value="1"/>
</dbReference>
<gene>
    <name evidence="3" type="ORF">EUX98_g5</name>
</gene>
<dbReference type="SMART" id="SM00444">
    <property type="entry name" value="GYF"/>
    <property type="match status" value="1"/>
</dbReference>
<feature type="compositionally biased region" description="Low complexity" evidence="1">
    <location>
        <begin position="70"/>
        <end position="86"/>
    </location>
</feature>
<sequence length="876" mass="95494">MHEPPIMEEDEDVTITPSKTTDTTTMLHMHEEEPDQDTQSVQSVPVVQVTEPSSPTVPMSSHSASTIFMSSPTTTLTPTGTPTSSSSRDRRRSMVVDSVVVMEHRGVLVAIAGRRDGVRVYALDEVKKAIEWRMEVEIKRERDRARREEAKRVVSGSYDALRKNASGKDGKLSLFPTTPTGKDKNARRASISTIEPTVPSPGIPRNPTIKRPKPTAPAGPPPAYSPSLRHGTSHLNINANSSRARTTSVNDVLAGTMNRRRFSDELDRDQADDTKADWASSDDEAINPVAAPSGSQALDERTSANVSTPSAPMAGGRGLGPTNAQTPAPKLEYVKLPGTKGSVMVKAVETARKSFLAILCGDNGEKVELFAGTYRTALGLSRTFILPDSPRSLELQLQGDDLVEVFLVFSQNVFGLEPATVRVRETGEGDADGSVANEEDTAVNVSIGVAFTPSPSQEDAQEDSREDAMLAPTLNSPNPSIVPTLISDTPTNSHEVANATDELLAMAAASASPYTTFQQMSFAPKFPLAAIADEYVIPPTYPSFIDYRTEYEPEADGQPKVDLAQIQFSPPGLPVPVSAPPSRWFYKDPKGIVHGPWKAALMQAWYQDGLLPPELPVRREEDTEYTLLKDLRLQSVDPAHPFRSSPPPPSHTHAVSLPLDESKPLLQPISLLKQPRHFGPPALFFSTRGGHSTAIVDARGRSVLKSRFLWSSDDNESDFGVPRLGDVKRLEAFDVRDRAVLVAMRQGGLEVVDFGDALLRPADFSRTVYPLFNPPLSSINRRGPYVWKIGTPISSLPSGGISSPVGLPVKFPAHRLQPKKQSTGPAKSPARSEFYSSADEAFDEEMLFLARRDDEIFLCERRTGSFRILRLSVSDN</sequence>
<dbReference type="EMBL" id="SGPM01000001">
    <property type="protein sequence ID" value="THH34048.1"/>
    <property type="molecule type" value="Genomic_DNA"/>
</dbReference>
<proteinExistence type="predicted"/>
<dbReference type="Pfam" id="PF02213">
    <property type="entry name" value="GYF"/>
    <property type="match status" value="1"/>
</dbReference>
<evidence type="ECO:0000313" key="3">
    <source>
        <dbReference type="EMBL" id="THH34048.1"/>
    </source>
</evidence>
<feature type="compositionally biased region" description="Low complexity" evidence="1">
    <location>
        <begin position="38"/>
        <end position="58"/>
    </location>
</feature>
<dbReference type="OrthoDB" id="6415790at2759"/>
<organism evidence="3 4">
    <name type="scientific">Antrodiella citrinella</name>
    <dbReference type="NCBI Taxonomy" id="2447956"/>
    <lineage>
        <taxon>Eukaryota</taxon>
        <taxon>Fungi</taxon>
        <taxon>Dikarya</taxon>
        <taxon>Basidiomycota</taxon>
        <taxon>Agaricomycotina</taxon>
        <taxon>Agaricomycetes</taxon>
        <taxon>Polyporales</taxon>
        <taxon>Steccherinaceae</taxon>
        <taxon>Antrodiella</taxon>
    </lineage>
</organism>
<name>A0A4S4N7R2_9APHY</name>
<dbReference type="InterPro" id="IPR003169">
    <property type="entry name" value="GYF"/>
</dbReference>
<evidence type="ECO:0000259" key="2">
    <source>
        <dbReference type="PROSITE" id="PS50829"/>
    </source>
</evidence>
<feature type="region of interest" description="Disordered" evidence="1">
    <location>
        <begin position="162"/>
        <end position="326"/>
    </location>
</feature>
<protein>
    <recommendedName>
        <fullName evidence="2">GYF domain-containing protein</fullName>
    </recommendedName>
</protein>
<evidence type="ECO:0000313" key="4">
    <source>
        <dbReference type="Proteomes" id="UP000308730"/>
    </source>
</evidence>
<accession>A0A4S4N7R2</accession>
<feature type="compositionally biased region" description="Acidic residues" evidence="1">
    <location>
        <begin position="1"/>
        <end position="13"/>
    </location>
</feature>
<dbReference type="PROSITE" id="PS50829">
    <property type="entry name" value="GYF"/>
    <property type="match status" value="1"/>
</dbReference>
<dbReference type="InterPro" id="IPR035445">
    <property type="entry name" value="GYF-like_dom_sf"/>
</dbReference>
<keyword evidence="4" id="KW-1185">Reference proteome</keyword>
<dbReference type="AlphaFoldDB" id="A0A4S4N7R2"/>
<feature type="domain" description="GYF" evidence="2">
    <location>
        <begin position="581"/>
        <end position="637"/>
    </location>
</feature>
<feature type="compositionally biased region" description="Low complexity" evidence="1">
    <location>
        <begin position="14"/>
        <end position="25"/>
    </location>
</feature>
<feature type="compositionally biased region" description="Basic and acidic residues" evidence="1">
    <location>
        <begin position="261"/>
        <end position="276"/>
    </location>
</feature>
<feature type="compositionally biased region" description="Polar residues" evidence="1">
    <location>
        <begin position="233"/>
        <end position="250"/>
    </location>
</feature>